<evidence type="ECO:0000256" key="7">
    <source>
        <dbReference type="SAM" id="SignalP"/>
    </source>
</evidence>
<dbReference type="GO" id="GO:0006955">
    <property type="term" value="P:immune response"/>
    <property type="evidence" value="ECO:0007669"/>
    <property type="project" value="InterPro"/>
</dbReference>
<dbReference type="GO" id="GO:0005133">
    <property type="term" value="F:type II interferon receptor binding"/>
    <property type="evidence" value="ECO:0007669"/>
    <property type="project" value="InterPro"/>
</dbReference>
<keyword evidence="8" id="KW-1185">Reference proteome</keyword>
<feature type="region of interest" description="Disordered" evidence="6">
    <location>
        <begin position="185"/>
        <end position="204"/>
    </location>
</feature>
<accession>A0A6P7NL04</accession>
<dbReference type="GO" id="GO:0005125">
    <property type="term" value="F:cytokine activity"/>
    <property type="evidence" value="ECO:0007669"/>
    <property type="project" value="UniProtKB-KW"/>
</dbReference>
<feature type="compositionally biased region" description="Basic and acidic residues" evidence="6">
    <location>
        <begin position="194"/>
        <end position="204"/>
    </location>
</feature>
<dbReference type="GO" id="GO:0005615">
    <property type="term" value="C:extracellular space"/>
    <property type="evidence" value="ECO:0007669"/>
    <property type="project" value="UniProtKB-KW"/>
</dbReference>
<feature type="chain" id="PRO_5027760160" evidence="7">
    <location>
        <begin position="24"/>
        <end position="204"/>
    </location>
</feature>
<feature type="region of interest" description="Disordered" evidence="6">
    <location>
        <begin position="89"/>
        <end position="115"/>
    </location>
</feature>
<evidence type="ECO:0000256" key="4">
    <source>
        <dbReference type="ARBA" id="ARBA00022525"/>
    </source>
</evidence>
<evidence type="ECO:0000256" key="3">
    <source>
        <dbReference type="ARBA" id="ARBA00022514"/>
    </source>
</evidence>
<protein>
    <submittedName>
        <fullName evidence="9">Interferon gamma-like</fullName>
    </submittedName>
</protein>
<keyword evidence="4" id="KW-0964">Secreted</keyword>
<dbReference type="Gene3D" id="1.20.1250.10">
    <property type="match status" value="1"/>
</dbReference>
<dbReference type="InterPro" id="IPR009079">
    <property type="entry name" value="4_helix_cytokine-like_core"/>
</dbReference>
<evidence type="ECO:0000313" key="9">
    <source>
        <dbReference type="RefSeq" id="XP_029018835.1"/>
    </source>
</evidence>
<dbReference type="KEGG" id="bspl:114862547"/>
<dbReference type="InterPro" id="IPR002069">
    <property type="entry name" value="Interferon_gamma"/>
</dbReference>
<reference evidence="9" key="1">
    <citation type="submission" date="2025-08" db="UniProtKB">
        <authorList>
            <consortium name="RefSeq"/>
        </authorList>
    </citation>
    <scope>IDENTIFICATION</scope>
</reference>
<keyword evidence="3" id="KW-0202">Cytokine</keyword>
<dbReference type="OrthoDB" id="8957647at2759"/>
<name>A0A6P7NL04_BETSP</name>
<feature type="signal peptide" evidence="7">
    <location>
        <begin position="1"/>
        <end position="23"/>
    </location>
</feature>
<dbReference type="Proteomes" id="UP000515150">
    <property type="component" value="Chromosome 9"/>
</dbReference>
<dbReference type="AlphaFoldDB" id="A0A6P7NL04"/>
<dbReference type="PANTHER" id="PTHR11419:SF0">
    <property type="entry name" value="INTERFERON GAMMA"/>
    <property type="match status" value="1"/>
</dbReference>
<gene>
    <name evidence="9" type="primary">LOC114862547</name>
</gene>
<evidence type="ECO:0000256" key="5">
    <source>
        <dbReference type="ARBA" id="ARBA00023180"/>
    </source>
</evidence>
<dbReference type="InParanoid" id="A0A6P7NL04"/>
<dbReference type="GeneID" id="114862547"/>
<evidence type="ECO:0000256" key="1">
    <source>
        <dbReference type="ARBA" id="ARBA00004613"/>
    </source>
</evidence>
<organism evidence="8 9">
    <name type="scientific">Betta splendens</name>
    <name type="common">Siamese fighting fish</name>
    <dbReference type="NCBI Taxonomy" id="158456"/>
    <lineage>
        <taxon>Eukaryota</taxon>
        <taxon>Metazoa</taxon>
        <taxon>Chordata</taxon>
        <taxon>Craniata</taxon>
        <taxon>Vertebrata</taxon>
        <taxon>Euteleostomi</taxon>
        <taxon>Actinopterygii</taxon>
        <taxon>Neopterygii</taxon>
        <taxon>Teleostei</taxon>
        <taxon>Neoteleostei</taxon>
        <taxon>Acanthomorphata</taxon>
        <taxon>Anabantaria</taxon>
        <taxon>Anabantiformes</taxon>
        <taxon>Anabantoidei</taxon>
        <taxon>Osphronemidae</taxon>
        <taxon>Betta</taxon>
    </lineage>
</organism>
<dbReference type="SUPFAM" id="SSF47266">
    <property type="entry name" value="4-helical cytokines"/>
    <property type="match status" value="1"/>
</dbReference>
<comment type="similarity">
    <text evidence="2">Belongs to the type II (or gamma) interferon family.</text>
</comment>
<keyword evidence="7" id="KW-0732">Signal</keyword>
<evidence type="ECO:0000256" key="6">
    <source>
        <dbReference type="SAM" id="MobiDB-lite"/>
    </source>
</evidence>
<evidence type="ECO:0000256" key="2">
    <source>
        <dbReference type="ARBA" id="ARBA00007566"/>
    </source>
</evidence>
<comment type="subcellular location">
    <subcellularLocation>
        <location evidence="1">Secreted</location>
    </subcellularLocation>
</comment>
<evidence type="ECO:0000313" key="8">
    <source>
        <dbReference type="Proteomes" id="UP000515150"/>
    </source>
</evidence>
<dbReference type="RefSeq" id="XP_029018835.1">
    <property type="nucleotide sequence ID" value="XM_029163002.3"/>
</dbReference>
<proteinExistence type="inferred from homology"/>
<keyword evidence="5" id="KW-0325">Glycoprotein</keyword>
<dbReference type="PANTHER" id="PTHR11419">
    <property type="entry name" value="INTERFERON GAMMA"/>
    <property type="match status" value="1"/>
</dbReference>
<sequence length="204" mass="23080">MKVATVCAVVCLSLWLSMSQVSGFQVPPKLNKTIQNLLQHYNIPLRERFNGKPVFSKEALTAHMEVRRVFLGGVLETYERLLDKMLKQLPTPSPLTSGSKDPPASGVSAGTAGLETGEDVRKGLSDILEMVQKLRKRNYDDLDKVLQGVHSLSHIEFDNAVVQSKALWELPLLYEEASTLERRRRRRQARKLRIREAKTQGSRE</sequence>